<keyword evidence="3" id="KW-0175">Coiled coil</keyword>
<comment type="subcellular location">
    <subcellularLocation>
        <location evidence="1">Cell envelope</location>
    </subcellularLocation>
</comment>
<reference evidence="6 7" key="1">
    <citation type="submission" date="2019-09" db="EMBL/GenBank/DDBJ databases">
        <title>Genome sequence of Clostridium sp. EA1.</title>
        <authorList>
            <person name="Poehlein A."/>
            <person name="Bengelsdorf F.R."/>
            <person name="Daniel R."/>
        </authorList>
    </citation>
    <scope>NUCLEOTIDE SEQUENCE [LARGE SCALE GENOMIC DNA]</scope>
    <source>
        <strain evidence="6 7">EA1</strain>
    </source>
</reference>
<dbReference type="SUPFAM" id="SSF56954">
    <property type="entry name" value="Outer membrane efflux proteins (OEP)"/>
    <property type="match status" value="1"/>
</dbReference>
<keyword evidence="7" id="KW-1185">Reference proteome</keyword>
<organism evidence="6 7">
    <name type="scientific">Caproicibacter fermentans</name>
    <dbReference type="NCBI Taxonomy" id="2576756"/>
    <lineage>
        <taxon>Bacteria</taxon>
        <taxon>Bacillati</taxon>
        <taxon>Bacillota</taxon>
        <taxon>Clostridia</taxon>
        <taxon>Eubacteriales</taxon>
        <taxon>Acutalibacteraceae</taxon>
        <taxon>Caproicibacter</taxon>
    </lineage>
</organism>
<comment type="similarity">
    <text evidence="2">Belongs to the membrane fusion protein (MFP) (TC 8.A.1) family.</text>
</comment>
<sequence>MKLKPKKFKFTKKTAAILLVAVLVLGVGAYSCSVRAKSKNIHTNITTTKLSKTNLQDTVAVSGTVHSNDSHNVYTTLTYPVKTVSVDVGDSVKKGDVLAVLDTATLEKDVEQQQYTTDDAGKSAALALAQAKRNYDNALYLNSNGLNNGVVTAQAALKTAADNYNYQKLLYENGQISKTAMEQAQSDYDKAQKSLTIAQNQADQDLKAAKEAYDSAVLKAGDKSADVGLEKLKKNLEDSVITAPADGTVTVKSATVGAVPTGVMFVIENTGDLIVDTQIKEMDAASVKPGDPVTIQTDATGDAKIKGTVTTIAPAATASTEGTGNVTYAAKVSIDDRNSSLRIGMKARMDIVLQEKKNVFVVPYDALLQKDDGNIIMAAEKTGALYKAKEIPVTTGLETDVSVEISGSGLKDGMLIIGNSDGISAGDTIQLAGEAQK</sequence>
<dbReference type="RefSeq" id="WP_156989845.1">
    <property type="nucleotide sequence ID" value="NZ_VWXL01000019.1"/>
</dbReference>
<name>A0A6N8HWW0_9FIRM</name>
<dbReference type="AlphaFoldDB" id="A0A6N8HWW0"/>
<dbReference type="InterPro" id="IPR006143">
    <property type="entry name" value="RND_pump_MFP"/>
</dbReference>
<evidence type="ECO:0000313" key="7">
    <source>
        <dbReference type="Proteomes" id="UP000469440"/>
    </source>
</evidence>
<dbReference type="PANTHER" id="PTHR32347">
    <property type="entry name" value="EFFLUX SYSTEM COMPONENT YKNX-RELATED"/>
    <property type="match status" value="1"/>
</dbReference>
<feature type="domain" description="YknX-like beta-barrel" evidence="5">
    <location>
        <begin position="273"/>
        <end position="351"/>
    </location>
</feature>
<evidence type="ECO:0000259" key="5">
    <source>
        <dbReference type="Pfam" id="PF25990"/>
    </source>
</evidence>
<dbReference type="Proteomes" id="UP000469440">
    <property type="component" value="Unassembled WGS sequence"/>
</dbReference>
<dbReference type="GO" id="GO:0022857">
    <property type="term" value="F:transmembrane transporter activity"/>
    <property type="evidence" value="ECO:0007669"/>
    <property type="project" value="InterPro"/>
</dbReference>
<dbReference type="NCBIfam" id="TIGR01730">
    <property type="entry name" value="RND_mfp"/>
    <property type="match status" value="1"/>
</dbReference>
<dbReference type="Pfam" id="PF25990">
    <property type="entry name" value="Beta-barrel_YknX"/>
    <property type="match status" value="1"/>
</dbReference>
<dbReference type="Pfam" id="PF25973">
    <property type="entry name" value="BSH_CzcB"/>
    <property type="match status" value="1"/>
</dbReference>
<proteinExistence type="inferred from homology"/>
<comment type="caution">
    <text evidence="6">The sequence shown here is derived from an EMBL/GenBank/DDBJ whole genome shotgun (WGS) entry which is preliminary data.</text>
</comment>
<dbReference type="Gene3D" id="2.40.50.100">
    <property type="match status" value="1"/>
</dbReference>
<gene>
    <name evidence="6" type="ORF">CAFE_07590</name>
</gene>
<evidence type="ECO:0000259" key="4">
    <source>
        <dbReference type="Pfam" id="PF25973"/>
    </source>
</evidence>
<protein>
    <submittedName>
        <fullName evidence="6">Barrel-sandwich domain of CusB or HlyD membrane-fusion</fullName>
    </submittedName>
</protein>
<evidence type="ECO:0000313" key="6">
    <source>
        <dbReference type="EMBL" id="MVB10085.1"/>
    </source>
</evidence>
<dbReference type="PANTHER" id="PTHR32347:SF14">
    <property type="entry name" value="EFFLUX SYSTEM COMPONENT YKNX-RELATED"/>
    <property type="match status" value="1"/>
</dbReference>
<evidence type="ECO:0000256" key="2">
    <source>
        <dbReference type="ARBA" id="ARBA00009477"/>
    </source>
</evidence>
<dbReference type="Gene3D" id="2.40.30.170">
    <property type="match status" value="1"/>
</dbReference>
<dbReference type="OrthoDB" id="1777386at2"/>
<dbReference type="InterPro" id="IPR050465">
    <property type="entry name" value="UPF0194_transport"/>
</dbReference>
<dbReference type="Gene3D" id="2.40.420.20">
    <property type="match status" value="1"/>
</dbReference>
<evidence type="ECO:0000256" key="1">
    <source>
        <dbReference type="ARBA" id="ARBA00004196"/>
    </source>
</evidence>
<dbReference type="GO" id="GO:0016020">
    <property type="term" value="C:membrane"/>
    <property type="evidence" value="ECO:0007669"/>
    <property type="project" value="InterPro"/>
</dbReference>
<dbReference type="InterPro" id="IPR058636">
    <property type="entry name" value="Beta-barrel_YknX"/>
</dbReference>
<dbReference type="EMBL" id="VWXL01000019">
    <property type="protein sequence ID" value="MVB10085.1"/>
    <property type="molecule type" value="Genomic_DNA"/>
</dbReference>
<accession>A0A6N8HWW0</accession>
<dbReference type="SUPFAM" id="SSF111369">
    <property type="entry name" value="HlyD-like secretion proteins"/>
    <property type="match status" value="1"/>
</dbReference>
<dbReference type="PROSITE" id="PS51257">
    <property type="entry name" value="PROKAR_LIPOPROTEIN"/>
    <property type="match status" value="1"/>
</dbReference>
<evidence type="ECO:0000256" key="3">
    <source>
        <dbReference type="ARBA" id="ARBA00023054"/>
    </source>
</evidence>
<dbReference type="InterPro" id="IPR058647">
    <property type="entry name" value="BSH_CzcB-like"/>
</dbReference>
<feature type="domain" description="CzcB-like barrel-sandwich hybrid" evidence="4">
    <location>
        <begin position="80"/>
        <end position="258"/>
    </location>
</feature>
<dbReference type="GO" id="GO:0030313">
    <property type="term" value="C:cell envelope"/>
    <property type="evidence" value="ECO:0007669"/>
    <property type="project" value="UniProtKB-SubCell"/>
</dbReference>